<dbReference type="PANTHER" id="PTHR36565:SF1">
    <property type="entry name" value="UPF0332 PROTEIN TM_1000"/>
    <property type="match status" value="1"/>
</dbReference>
<proteinExistence type="inferred from homology"/>
<evidence type="ECO:0000313" key="4">
    <source>
        <dbReference type="Proteomes" id="UP000324927"/>
    </source>
</evidence>
<organism evidence="3 4">
    <name type="scientific">Azospirillum lipoferum</name>
    <dbReference type="NCBI Taxonomy" id="193"/>
    <lineage>
        <taxon>Bacteria</taxon>
        <taxon>Pseudomonadati</taxon>
        <taxon>Pseudomonadota</taxon>
        <taxon>Alphaproteobacteria</taxon>
        <taxon>Rhodospirillales</taxon>
        <taxon>Azospirillaceae</taxon>
        <taxon>Azospirillum</taxon>
    </lineage>
</organism>
<dbReference type="AlphaFoldDB" id="A0A5A9GFS9"/>
<dbReference type="OrthoDB" id="8450516at2"/>
<evidence type="ECO:0000256" key="1">
    <source>
        <dbReference type="ARBA" id="ARBA00038248"/>
    </source>
</evidence>
<gene>
    <name evidence="3" type="ORF">FZ942_25145</name>
</gene>
<evidence type="ECO:0000259" key="2">
    <source>
        <dbReference type="Pfam" id="PF05168"/>
    </source>
</evidence>
<dbReference type="RefSeq" id="WP_149233820.1">
    <property type="nucleotide sequence ID" value="NZ_JALJXJ010000013.1"/>
</dbReference>
<dbReference type="Gene3D" id="1.20.120.330">
    <property type="entry name" value="Nucleotidyltransferases domain 2"/>
    <property type="match status" value="1"/>
</dbReference>
<keyword evidence="4" id="KW-1185">Reference proteome</keyword>
<dbReference type="PANTHER" id="PTHR36565">
    <property type="entry name" value="UPF0332 PROTEIN TM_1000"/>
    <property type="match status" value="1"/>
</dbReference>
<accession>A0A5A9GFS9</accession>
<feature type="domain" description="HEPN" evidence="2">
    <location>
        <begin position="8"/>
        <end position="124"/>
    </location>
</feature>
<comment type="caution">
    <text evidence="3">The sequence shown here is derived from an EMBL/GenBank/DDBJ whole genome shotgun (WGS) entry which is preliminary data.</text>
</comment>
<dbReference type="EMBL" id="VTTN01000012">
    <property type="protein sequence ID" value="KAA0593223.1"/>
    <property type="molecule type" value="Genomic_DNA"/>
</dbReference>
<dbReference type="Pfam" id="PF05168">
    <property type="entry name" value="HEPN"/>
    <property type="match status" value="1"/>
</dbReference>
<dbReference type="Proteomes" id="UP000324927">
    <property type="component" value="Unassembled WGS sequence"/>
</dbReference>
<protein>
    <submittedName>
        <fullName evidence="3">HEPN domain-containing protein</fullName>
    </submittedName>
</protein>
<sequence>MTPEAAGYLDKARRCLEYARVNLSVDLGNDAGRNAYLAAFHATQALIFETTGRIAKTHQGVQAEFSRLTRDDPTITADLRRFLSQAYTLKAVADYEAGPDAEVPVDRAALALAGAKRFVDWVEKRLPASSGYAAF</sequence>
<evidence type="ECO:0000313" key="3">
    <source>
        <dbReference type="EMBL" id="KAA0593223.1"/>
    </source>
</evidence>
<name>A0A5A9GFS9_AZOLI</name>
<comment type="similarity">
    <text evidence="1">Belongs to the UPF0332 family.</text>
</comment>
<reference evidence="3 4" key="1">
    <citation type="submission" date="2019-08" db="EMBL/GenBank/DDBJ databases">
        <authorList>
            <person name="Grouzdev D."/>
            <person name="Tikhonova E."/>
            <person name="Kravchenko I."/>
        </authorList>
    </citation>
    <scope>NUCLEOTIDE SEQUENCE [LARGE SCALE GENOMIC DNA]</scope>
    <source>
        <strain evidence="3 4">59b</strain>
    </source>
</reference>
<dbReference type="InterPro" id="IPR007842">
    <property type="entry name" value="HEPN_dom"/>
</dbReference>
<dbReference type="InterPro" id="IPR052226">
    <property type="entry name" value="UPF0332_toxin"/>
</dbReference>